<feature type="region of interest" description="Disordered" evidence="1">
    <location>
        <begin position="156"/>
        <end position="184"/>
    </location>
</feature>
<feature type="compositionally biased region" description="Basic and acidic residues" evidence="1">
    <location>
        <begin position="168"/>
        <end position="184"/>
    </location>
</feature>
<evidence type="ECO:0000256" key="1">
    <source>
        <dbReference type="SAM" id="MobiDB-lite"/>
    </source>
</evidence>
<reference evidence="3" key="1">
    <citation type="journal article" date="2019" name="Int. J. Syst. Evol. Microbiol.">
        <title>The Global Catalogue of Microorganisms (GCM) 10K type strain sequencing project: providing services to taxonomists for standard genome sequencing and annotation.</title>
        <authorList>
            <consortium name="The Broad Institute Genomics Platform"/>
            <consortium name="The Broad Institute Genome Sequencing Center for Infectious Disease"/>
            <person name="Wu L."/>
            <person name="Ma J."/>
        </authorList>
    </citation>
    <scope>NUCLEOTIDE SEQUENCE [LARGE SCALE GENOMIC DNA]</scope>
    <source>
        <strain evidence="3">JCM 9091</strain>
    </source>
</reference>
<evidence type="ECO:0000313" key="3">
    <source>
        <dbReference type="Proteomes" id="UP001501532"/>
    </source>
</evidence>
<organism evidence="2 3">
    <name type="scientific">Streptomyces glomeratus</name>
    <dbReference type="NCBI Taxonomy" id="284452"/>
    <lineage>
        <taxon>Bacteria</taxon>
        <taxon>Bacillati</taxon>
        <taxon>Actinomycetota</taxon>
        <taxon>Actinomycetes</taxon>
        <taxon>Kitasatosporales</taxon>
        <taxon>Streptomycetaceae</taxon>
        <taxon>Streptomyces</taxon>
    </lineage>
</organism>
<dbReference type="InterPro" id="IPR021710">
    <property type="entry name" value="DUF3293"/>
</dbReference>
<name>A0ABP6LLX2_9ACTN</name>
<dbReference type="Proteomes" id="UP001501532">
    <property type="component" value="Unassembled WGS sequence"/>
</dbReference>
<dbReference type="Pfam" id="PF11697">
    <property type="entry name" value="DUF3293"/>
    <property type="match status" value="1"/>
</dbReference>
<comment type="caution">
    <text evidence="2">The sequence shown here is derived from an EMBL/GenBank/DDBJ whole genome shotgun (WGS) entry which is preliminary data.</text>
</comment>
<protein>
    <recommendedName>
        <fullName evidence="4">DUF3293 domain-containing protein</fullName>
    </recommendedName>
</protein>
<evidence type="ECO:0008006" key="4">
    <source>
        <dbReference type="Google" id="ProtNLM"/>
    </source>
</evidence>
<gene>
    <name evidence="2" type="ORF">GCM10010448_37700</name>
</gene>
<keyword evidence="3" id="KW-1185">Reference proteome</keyword>
<sequence length="184" mass="19872">MHATDATGTPGNWDLYRTAIAHMQFQDRTVRVEPGPWGTAEGLFPESAGSRTVHVITAWNPRGRTASADDNARAHGLLVNEIRSRALTWWSAEGGDAYGTHREESVAVVGLSDAGARELGRRFGQDAIFAWTPHAWRVLACDSETAAVSGWAACESGRRSSLRPSGDAGRDLSDESSERHLGES</sequence>
<dbReference type="EMBL" id="BAAAUF010000032">
    <property type="protein sequence ID" value="GAA3051054.1"/>
    <property type="molecule type" value="Genomic_DNA"/>
</dbReference>
<accession>A0ABP6LLX2</accession>
<dbReference type="RefSeq" id="WP_234517399.1">
    <property type="nucleotide sequence ID" value="NZ_BAAAUF010000032.1"/>
</dbReference>
<evidence type="ECO:0000313" key="2">
    <source>
        <dbReference type="EMBL" id="GAA3051054.1"/>
    </source>
</evidence>
<proteinExistence type="predicted"/>